<dbReference type="PROSITE" id="PS50931">
    <property type="entry name" value="HTH_LYSR"/>
    <property type="match status" value="1"/>
</dbReference>
<evidence type="ECO:0000256" key="4">
    <source>
        <dbReference type="ARBA" id="ARBA00023163"/>
    </source>
</evidence>
<comment type="similarity">
    <text evidence="1">Belongs to the LysR transcriptional regulatory family.</text>
</comment>
<gene>
    <name evidence="6" type="ORF">GCM10019998_10770</name>
</gene>
<dbReference type="InterPro" id="IPR036388">
    <property type="entry name" value="WH-like_DNA-bd_sf"/>
</dbReference>
<dbReference type="SUPFAM" id="SSF53850">
    <property type="entry name" value="Periplasmic binding protein-like II"/>
    <property type="match status" value="1"/>
</dbReference>
<dbReference type="InterPro" id="IPR036390">
    <property type="entry name" value="WH_DNA-bd_sf"/>
</dbReference>
<keyword evidence="4" id="KW-0804">Transcription</keyword>
<dbReference type="PANTHER" id="PTHR30419">
    <property type="entry name" value="HTH-TYPE TRANSCRIPTIONAL REGULATOR YBHD"/>
    <property type="match status" value="1"/>
</dbReference>
<evidence type="ECO:0000313" key="7">
    <source>
        <dbReference type="Proteomes" id="UP001501577"/>
    </source>
</evidence>
<evidence type="ECO:0000259" key="5">
    <source>
        <dbReference type="PROSITE" id="PS50931"/>
    </source>
</evidence>
<dbReference type="Gene3D" id="1.10.10.10">
    <property type="entry name" value="Winged helix-like DNA-binding domain superfamily/Winged helix DNA-binding domain"/>
    <property type="match status" value="1"/>
</dbReference>
<dbReference type="SUPFAM" id="SSF46785">
    <property type="entry name" value="Winged helix' DNA-binding domain"/>
    <property type="match status" value="1"/>
</dbReference>
<dbReference type="Gene3D" id="3.40.190.290">
    <property type="match status" value="1"/>
</dbReference>
<dbReference type="RefSeq" id="WP_068710596.1">
    <property type="nucleotide sequence ID" value="NZ_BAAAXQ010000031.1"/>
</dbReference>
<sequence>MNLQQLEYLSILAKVQNYTQAAKILHVTQPTISYSITNLEKELGTELFEKHGRNIVLTKQGELFNKGASQALQILNNTTEELKREQNKDNVVKVASLRTLFYSWLPNTIKNFTTSFSPSEIQPKFKFTSSNGYSKAILNNLLEINCDIAFCSKVNNHPDIDYFPVVEQNLVLITPLDHPLADLESVDLVDTLKYKQITFSPTSGLSSELKQLFSLCGGMPESIYEVEEDEAVAGMVSAGFGIGVVPDMYNLKSLPLSIIPIRFPVWHRLIYMATLKGHYQTPASRAFINFVKETTHLKNNITQI</sequence>
<dbReference type="InterPro" id="IPR050950">
    <property type="entry name" value="HTH-type_LysR_regulators"/>
</dbReference>
<name>A0ABP6KPB3_9ENTE</name>
<dbReference type="EMBL" id="BAAAXQ010000031">
    <property type="protein sequence ID" value="GAA3016418.1"/>
    <property type="molecule type" value="Genomic_DNA"/>
</dbReference>
<dbReference type="PANTHER" id="PTHR30419:SF28">
    <property type="entry name" value="HTH-TYPE TRANSCRIPTIONAL REGULATOR BSDA"/>
    <property type="match status" value="1"/>
</dbReference>
<organism evidence="6 7">
    <name type="scientific">Tetragenococcus solitarius</name>
    <dbReference type="NCBI Taxonomy" id="71453"/>
    <lineage>
        <taxon>Bacteria</taxon>
        <taxon>Bacillati</taxon>
        <taxon>Bacillota</taxon>
        <taxon>Bacilli</taxon>
        <taxon>Lactobacillales</taxon>
        <taxon>Enterococcaceae</taxon>
        <taxon>Tetragenococcus</taxon>
    </lineage>
</organism>
<feature type="domain" description="HTH lysR-type" evidence="5">
    <location>
        <begin position="1"/>
        <end position="58"/>
    </location>
</feature>
<reference evidence="7" key="1">
    <citation type="journal article" date="2019" name="Int. J. Syst. Evol. Microbiol.">
        <title>The Global Catalogue of Microorganisms (GCM) 10K type strain sequencing project: providing services to taxonomists for standard genome sequencing and annotation.</title>
        <authorList>
            <consortium name="The Broad Institute Genomics Platform"/>
            <consortium name="The Broad Institute Genome Sequencing Center for Infectious Disease"/>
            <person name="Wu L."/>
            <person name="Ma J."/>
        </authorList>
    </citation>
    <scope>NUCLEOTIDE SEQUENCE [LARGE SCALE GENOMIC DNA]</scope>
    <source>
        <strain evidence="7">JCM 8736</strain>
    </source>
</reference>
<proteinExistence type="inferred from homology"/>
<dbReference type="InterPro" id="IPR005119">
    <property type="entry name" value="LysR_subst-bd"/>
</dbReference>
<dbReference type="Proteomes" id="UP001501577">
    <property type="component" value="Unassembled WGS sequence"/>
</dbReference>
<keyword evidence="3" id="KW-0238">DNA-binding</keyword>
<dbReference type="Pfam" id="PF03466">
    <property type="entry name" value="LysR_substrate"/>
    <property type="match status" value="1"/>
</dbReference>
<evidence type="ECO:0000256" key="3">
    <source>
        <dbReference type="ARBA" id="ARBA00023125"/>
    </source>
</evidence>
<comment type="caution">
    <text evidence="6">The sequence shown here is derived from an EMBL/GenBank/DDBJ whole genome shotgun (WGS) entry which is preliminary data.</text>
</comment>
<dbReference type="PRINTS" id="PR00039">
    <property type="entry name" value="HTHLYSR"/>
</dbReference>
<evidence type="ECO:0000313" key="6">
    <source>
        <dbReference type="EMBL" id="GAA3016418.1"/>
    </source>
</evidence>
<keyword evidence="2" id="KW-0805">Transcription regulation</keyword>
<evidence type="ECO:0000256" key="2">
    <source>
        <dbReference type="ARBA" id="ARBA00023015"/>
    </source>
</evidence>
<dbReference type="InterPro" id="IPR000847">
    <property type="entry name" value="LysR_HTH_N"/>
</dbReference>
<evidence type="ECO:0000256" key="1">
    <source>
        <dbReference type="ARBA" id="ARBA00009437"/>
    </source>
</evidence>
<protein>
    <submittedName>
        <fullName evidence="6">LysR family transcriptional regulator</fullName>
    </submittedName>
</protein>
<keyword evidence="7" id="KW-1185">Reference proteome</keyword>
<dbReference type="Pfam" id="PF00126">
    <property type="entry name" value="HTH_1"/>
    <property type="match status" value="1"/>
</dbReference>
<accession>A0ABP6KPB3</accession>